<dbReference type="RefSeq" id="WP_378252840.1">
    <property type="nucleotide sequence ID" value="NZ_JBHSIT010000002.1"/>
</dbReference>
<evidence type="ECO:0000313" key="2">
    <source>
        <dbReference type="EMBL" id="MFC4907099.1"/>
    </source>
</evidence>
<comment type="caution">
    <text evidence="2">The sequence shown here is derived from an EMBL/GenBank/DDBJ whole genome shotgun (WGS) entry which is preliminary data.</text>
</comment>
<evidence type="ECO:0000313" key="3">
    <source>
        <dbReference type="Proteomes" id="UP001595872"/>
    </source>
</evidence>
<dbReference type="Gene3D" id="2.40.260.10">
    <property type="entry name" value="Sortase"/>
    <property type="match status" value="1"/>
</dbReference>
<dbReference type="Proteomes" id="UP001595872">
    <property type="component" value="Unassembled WGS sequence"/>
</dbReference>
<dbReference type="InterPro" id="IPR023365">
    <property type="entry name" value="Sortase_dom-sf"/>
</dbReference>
<dbReference type="InterPro" id="IPR005754">
    <property type="entry name" value="Sortase"/>
</dbReference>
<name>A0ABV9TU30_9ACTN</name>
<organism evidence="2 3">
    <name type="scientific">Actinomadura gamaensis</name>
    <dbReference type="NCBI Taxonomy" id="1763541"/>
    <lineage>
        <taxon>Bacteria</taxon>
        <taxon>Bacillati</taxon>
        <taxon>Actinomycetota</taxon>
        <taxon>Actinomycetes</taxon>
        <taxon>Streptosporangiales</taxon>
        <taxon>Thermomonosporaceae</taxon>
        <taxon>Actinomadura</taxon>
    </lineage>
</organism>
<dbReference type="EMBL" id="JBHSIT010000002">
    <property type="protein sequence ID" value="MFC4907099.1"/>
    <property type="molecule type" value="Genomic_DNA"/>
</dbReference>
<dbReference type="SUPFAM" id="SSF63817">
    <property type="entry name" value="Sortase"/>
    <property type="match status" value="1"/>
</dbReference>
<accession>A0ABV9TU30</accession>
<reference evidence="3" key="1">
    <citation type="journal article" date="2019" name="Int. J. Syst. Evol. Microbiol.">
        <title>The Global Catalogue of Microorganisms (GCM) 10K type strain sequencing project: providing services to taxonomists for standard genome sequencing and annotation.</title>
        <authorList>
            <consortium name="The Broad Institute Genomics Platform"/>
            <consortium name="The Broad Institute Genome Sequencing Center for Infectious Disease"/>
            <person name="Wu L."/>
            <person name="Ma J."/>
        </authorList>
    </citation>
    <scope>NUCLEOTIDE SEQUENCE [LARGE SCALE GENOMIC DNA]</scope>
    <source>
        <strain evidence="3">KLKA75</strain>
    </source>
</reference>
<dbReference type="Pfam" id="PF04203">
    <property type="entry name" value="Sortase"/>
    <property type="match status" value="1"/>
</dbReference>
<protein>
    <submittedName>
        <fullName evidence="2">Class F sortase</fullName>
    </submittedName>
</protein>
<keyword evidence="1" id="KW-0378">Hydrolase</keyword>
<dbReference type="CDD" id="cd05829">
    <property type="entry name" value="Sortase_F"/>
    <property type="match status" value="1"/>
</dbReference>
<proteinExistence type="predicted"/>
<dbReference type="InterPro" id="IPR042001">
    <property type="entry name" value="Sortase_F"/>
</dbReference>
<sequence length="211" mass="21828">MRGRGGTRTLLAVLTTAALVVGAVLVGYALVHRHAPGGGPGGASGGATSPRPAAPLTRSAPVRLLVPAIGVDAPVLALGLNPDGTVQEPSLGQPHLTSWYDLGSAPGEKGPATFFGHIDTRASGPAVFYRLARLRPGDEVRVPRRDGITAVFQITSVEEVAKSRFPTVRVYGDTPDSTIRLVSCGGEFDASTGHYRDNVIAYGVLVGSDHS</sequence>
<dbReference type="NCBIfam" id="NF033748">
    <property type="entry name" value="class_F_sortase"/>
    <property type="match status" value="1"/>
</dbReference>
<evidence type="ECO:0000256" key="1">
    <source>
        <dbReference type="ARBA" id="ARBA00022801"/>
    </source>
</evidence>
<gene>
    <name evidence="2" type="ORF">ACFPCY_07195</name>
</gene>
<keyword evidence="3" id="KW-1185">Reference proteome</keyword>